<name>A0A2R4C5E5_9BURK</name>
<accession>A0A2R4C5E5</accession>
<dbReference type="InterPro" id="IPR032093">
    <property type="entry name" value="PhoD_N"/>
</dbReference>
<feature type="domain" description="PhoD-like phosphatase metallophosphatase" evidence="2">
    <location>
        <begin position="149"/>
        <end position="490"/>
    </location>
</feature>
<evidence type="ECO:0000313" key="5">
    <source>
        <dbReference type="Proteomes" id="UP000240505"/>
    </source>
</evidence>
<dbReference type="OrthoDB" id="327733at2"/>
<dbReference type="PROSITE" id="PS51318">
    <property type="entry name" value="TAT"/>
    <property type="match status" value="1"/>
</dbReference>
<dbReference type="InterPro" id="IPR018946">
    <property type="entry name" value="PhoD-like_MPP"/>
</dbReference>
<dbReference type="Pfam" id="PF16655">
    <property type="entry name" value="PhoD_N"/>
    <property type="match status" value="1"/>
</dbReference>
<dbReference type="Gene3D" id="3.60.21.70">
    <property type="entry name" value="PhoD-like phosphatase"/>
    <property type="match status" value="1"/>
</dbReference>
<dbReference type="Proteomes" id="UP000240505">
    <property type="component" value="Chromosome"/>
</dbReference>
<dbReference type="SUPFAM" id="SSF56300">
    <property type="entry name" value="Metallo-dependent phosphatases"/>
    <property type="match status" value="1"/>
</dbReference>
<dbReference type="KEGG" id="masz:C9I28_03155"/>
<keyword evidence="1" id="KW-0732">Signal</keyword>
<gene>
    <name evidence="4" type="ORF">C9I28_03155</name>
</gene>
<keyword evidence="5" id="KW-1185">Reference proteome</keyword>
<dbReference type="InterPro" id="IPR038607">
    <property type="entry name" value="PhoD-like_sf"/>
</dbReference>
<dbReference type="CDD" id="cd07389">
    <property type="entry name" value="MPP_PhoD"/>
    <property type="match status" value="1"/>
</dbReference>
<feature type="chain" id="PRO_5015331072" evidence="1">
    <location>
        <begin position="31"/>
        <end position="524"/>
    </location>
</feature>
<dbReference type="Gene3D" id="2.60.40.380">
    <property type="entry name" value="Purple acid phosphatase-like, N-terminal"/>
    <property type="match status" value="1"/>
</dbReference>
<dbReference type="InterPro" id="IPR029052">
    <property type="entry name" value="Metallo-depent_PP-like"/>
</dbReference>
<dbReference type="AlphaFoldDB" id="A0A2R4C5E5"/>
<dbReference type="InterPro" id="IPR052900">
    <property type="entry name" value="Phospholipid_Metab_Enz"/>
</dbReference>
<dbReference type="Pfam" id="PF09423">
    <property type="entry name" value="PhoD"/>
    <property type="match status" value="1"/>
</dbReference>
<evidence type="ECO:0000256" key="1">
    <source>
        <dbReference type="SAM" id="SignalP"/>
    </source>
</evidence>
<protein>
    <submittedName>
        <fullName evidence="4">Alkaline phosphatase</fullName>
    </submittedName>
</protein>
<evidence type="ECO:0000259" key="3">
    <source>
        <dbReference type="Pfam" id="PF16655"/>
    </source>
</evidence>
<evidence type="ECO:0000313" key="4">
    <source>
        <dbReference type="EMBL" id="AVR94823.1"/>
    </source>
</evidence>
<feature type="domain" description="Phospholipase D N-terminal" evidence="3">
    <location>
        <begin position="41"/>
        <end position="136"/>
    </location>
</feature>
<dbReference type="PANTHER" id="PTHR43606">
    <property type="entry name" value="PHOSPHATASE, PUTATIVE (AFU_ORTHOLOGUE AFUA_6G08710)-RELATED"/>
    <property type="match status" value="1"/>
</dbReference>
<sequence length="524" mass="58770">MDNGRRLLLQTGARVAGLAALAAAAPRTFAAPRNAPYPFTLGVASGAPLPDSVVLWTRILHNPLDATATPPIAYTVRWEMAEDEAFRRVVVQGSASALPALAHSVHVDVRGLRPDRWYWYRFLLGDAVSPVGRTRTAPAPDTLPQALKLAVASCQHWEFGTYGAHRHIARAAPDLVAFLGDYIYEWGAYSLQHPERAARRDDSHTLAQYRARYAQYKSDPDLQAAHLVAPWIMTWDDHEVANDYGGLRDELLSPDFAARRAAAYQAYCEHQPIRFDMRRFDQVRMHGRYDWGRLARFHVLDNRQYRSPQACPRPGRGGSSSVYRNACAMLADDRRTMLGKEQEQWLKAGLRTSSARWNVLAQQTLMAQSSQVEIHRVSDGRFWTDGWDGYPAARQRLLDALVSSRAANPVVLSGDVHTFYAAELRRDPTQPGRPRNPVVATEFCGTSITSNSRPQQRTAQYVAMNPHIKYGRSDRRGYMLCELTPARMTVLCQGLDDVRDRHSAVNTLARFAVEAGAPRIIQDT</sequence>
<organism evidence="4 5">
    <name type="scientific">Pseudoduganella armeniaca</name>
    <dbReference type="NCBI Taxonomy" id="2072590"/>
    <lineage>
        <taxon>Bacteria</taxon>
        <taxon>Pseudomonadati</taxon>
        <taxon>Pseudomonadota</taxon>
        <taxon>Betaproteobacteria</taxon>
        <taxon>Burkholderiales</taxon>
        <taxon>Oxalobacteraceae</taxon>
        <taxon>Telluria group</taxon>
        <taxon>Pseudoduganella</taxon>
    </lineage>
</organism>
<evidence type="ECO:0000259" key="2">
    <source>
        <dbReference type="Pfam" id="PF09423"/>
    </source>
</evidence>
<feature type="signal peptide" evidence="1">
    <location>
        <begin position="1"/>
        <end position="30"/>
    </location>
</feature>
<dbReference type="EMBL" id="CP028324">
    <property type="protein sequence ID" value="AVR94823.1"/>
    <property type="molecule type" value="Genomic_DNA"/>
</dbReference>
<proteinExistence type="predicted"/>
<dbReference type="InterPro" id="IPR006311">
    <property type="entry name" value="TAT_signal"/>
</dbReference>
<dbReference type="RefSeq" id="WP_107140174.1">
    <property type="nucleotide sequence ID" value="NZ_CP028324.1"/>
</dbReference>
<reference evidence="4 5" key="1">
    <citation type="submission" date="2018-03" db="EMBL/GenBank/DDBJ databases">
        <title>Massilia armeniaca sp. nov., isolated from desert soil.</title>
        <authorList>
            <person name="Huang H."/>
            <person name="Ren M."/>
        </authorList>
    </citation>
    <scope>NUCLEOTIDE SEQUENCE [LARGE SCALE GENOMIC DNA]</scope>
    <source>
        <strain evidence="4 5">ZMN-3</strain>
    </source>
</reference>
<dbReference type="PANTHER" id="PTHR43606:SF2">
    <property type="entry name" value="ALKALINE PHOSPHATASE FAMILY PROTEIN (AFU_ORTHOLOGUE AFUA_5G03860)"/>
    <property type="match status" value="1"/>
</dbReference>